<evidence type="ECO:0000313" key="1">
    <source>
        <dbReference type="EMBL" id="JAD52723.1"/>
    </source>
</evidence>
<organism evidence="1">
    <name type="scientific">Arundo donax</name>
    <name type="common">Giant reed</name>
    <name type="synonym">Donax arundinaceus</name>
    <dbReference type="NCBI Taxonomy" id="35708"/>
    <lineage>
        <taxon>Eukaryota</taxon>
        <taxon>Viridiplantae</taxon>
        <taxon>Streptophyta</taxon>
        <taxon>Embryophyta</taxon>
        <taxon>Tracheophyta</taxon>
        <taxon>Spermatophyta</taxon>
        <taxon>Magnoliopsida</taxon>
        <taxon>Liliopsida</taxon>
        <taxon>Poales</taxon>
        <taxon>Poaceae</taxon>
        <taxon>PACMAD clade</taxon>
        <taxon>Arundinoideae</taxon>
        <taxon>Arundineae</taxon>
        <taxon>Arundo</taxon>
    </lineage>
</organism>
<name>A0A0A9AS86_ARUDO</name>
<reference evidence="1" key="1">
    <citation type="submission" date="2014-09" db="EMBL/GenBank/DDBJ databases">
        <authorList>
            <person name="Magalhaes I.L.F."/>
            <person name="Oliveira U."/>
            <person name="Santos F.R."/>
            <person name="Vidigal T.H.D.A."/>
            <person name="Brescovit A.D."/>
            <person name="Santos A.J."/>
        </authorList>
    </citation>
    <scope>NUCLEOTIDE SEQUENCE</scope>
    <source>
        <tissue evidence="1">Shoot tissue taken approximately 20 cm above the soil surface</tissue>
    </source>
</reference>
<accession>A0A0A9AS86</accession>
<proteinExistence type="predicted"/>
<dbReference type="AlphaFoldDB" id="A0A0A9AS86"/>
<dbReference type="EMBL" id="GBRH01245172">
    <property type="protein sequence ID" value="JAD52723.1"/>
    <property type="molecule type" value="Transcribed_RNA"/>
</dbReference>
<protein>
    <submittedName>
        <fullName evidence="1">Uncharacterized protein</fullName>
    </submittedName>
</protein>
<sequence>MKSHKCQYIRYPLAKSITLTWSLRCQESACHLQLRLLEASHEQSQIKGDQVYLLGRRYFTLEFFTD</sequence>
<reference evidence="1" key="2">
    <citation type="journal article" date="2015" name="Data Brief">
        <title>Shoot transcriptome of the giant reed, Arundo donax.</title>
        <authorList>
            <person name="Barrero R.A."/>
            <person name="Guerrero F.D."/>
            <person name="Moolhuijzen P."/>
            <person name="Goolsby J.A."/>
            <person name="Tidwell J."/>
            <person name="Bellgard S.E."/>
            <person name="Bellgard M.I."/>
        </authorList>
    </citation>
    <scope>NUCLEOTIDE SEQUENCE</scope>
    <source>
        <tissue evidence="1">Shoot tissue taken approximately 20 cm above the soil surface</tissue>
    </source>
</reference>